<dbReference type="PANTHER" id="PTHR15668:SF4">
    <property type="entry name" value="COILED-COIL DOMAIN-CONTAINING PROTEIN 22"/>
    <property type="match status" value="1"/>
</dbReference>
<dbReference type="PANTHER" id="PTHR15668">
    <property type="entry name" value="JM1 PROTEIN"/>
    <property type="match status" value="1"/>
</dbReference>
<dbReference type="GO" id="GO:2000060">
    <property type="term" value="P:positive regulation of ubiquitin-dependent protein catabolic process"/>
    <property type="evidence" value="ECO:0007669"/>
    <property type="project" value="TreeGrafter"/>
</dbReference>
<feature type="coiled-coil region" evidence="3">
    <location>
        <begin position="458"/>
        <end position="485"/>
    </location>
</feature>
<evidence type="ECO:0000256" key="2">
    <source>
        <dbReference type="ARBA" id="ARBA00016694"/>
    </source>
</evidence>
<feature type="domain" description="CCDC22 N-terminal" evidence="5">
    <location>
        <begin position="1"/>
        <end position="109"/>
    </location>
</feature>
<evidence type="ECO:0000313" key="6">
    <source>
        <dbReference type="Ensembl" id="ENSPCEP00000025960.1"/>
    </source>
</evidence>
<dbReference type="Ensembl" id="ENSPCET00000026825.1">
    <property type="protein sequence ID" value="ENSPCEP00000025960.1"/>
    <property type="gene ID" value="ENSPCEG00000019512.1"/>
</dbReference>
<sequence length="632" mass="70806">MEEVDKILIRSLRLSGTQVPEAVQSLREFTTELIVEAVVRCLRVINPPLGASLSHVLPPSMSARFRIGMSLAQACQELGYQGEVGYQTFLYSNELEIRRLLLFLVEKLPRDDAEDVGQPAGKSAVLLRAIAAKIKEQLGTPWVPPTCRTPRLQLLQGTSLLTPFQAHPLVLPRDSGPVELQEFFRGFLPLVPAQPPCLGAVAPSLLERHASDLGAQHDWEAEWQSQGLASRLPPKEYVQWKRQRLRRRLLDQLRQASLSHSTTGPPQPGAPDLTQLLGVLSSRGPGGALAKGSRFSHAQRLAHGQDLQELVGQMQLAAETLPSSKTSEQETQALQEMEVTNLQGELQRLGAEIEAMEGQVKVLELSLSQAEGVLRQRQLALVGREQTLRVKSRALELLPQAENNLDKLQLVVEGSAQRLVHLAAQWETRRGPLMEEFRHLRATNRSCQVESTRRLSEMQALHERSRNASAEARRKEELCRQLLAELESLPKDVSRAAYTQRILEIVSNIRKQTEEISKILSDTRALQKEINQLTGKLDRTFAVTDELVFKDAKRDESVRKAYKYLAALHENCTQLIQTIEDAGAIQREIRDLEEQIESEGAKKTTANLERILSDYRALRQENAVLLGRTQEA</sequence>
<feature type="coiled-coil region" evidence="3">
    <location>
        <begin position="575"/>
        <end position="621"/>
    </location>
</feature>
<keyword evidence="3" id="KW-0175">Coiled coil</keyword>
<reference evidence="6" key="1">
    <citation type="submission" date="2025-08" db="UniProtKB">
        <authorList>
            <consortium name="Ensembl"/>
        </authorList>
    </citation>
    <scope>IDENTIFICATION</scope>
</reference>
<comment type="similarity">
    <text evidence="1">Belongs to the CCDC22 family.</text>
</comment>
<dbReference type="Pfam" id="PF21674">
    <property type="entry name" value="CCDC22_N"/>
    <property type="match status" value="1"/>
</dbReference>
<dbReference type="GO" id="GO:0097602">
    <property type="term" value="F:cullin family protein binding"/>
    <property type="evidence" value="ECO:0007669"/>
    <property type="project" value="TreeGrafter"/>
</dbReference>
<dbReference type="AlphaFoldDB" id="A0A8C8SW10"/>
<organism evidence="6 7">
    <name type="scientific">Pelusios castaneus</name>
    <name type="common">West African mud turtle</name>
    <dbReference type="NCBI Taxonomy" id="367368"/>
    <lineage>
        <taxon>Eukaryota</taxon>
        <taxon>Metazoa</taxon>
        <taxon>Chordata</taxon>
        <taxon>Craniata</taxon>
        <taxon>Vertebrata</taxon>
        <taxon>Euteleostomi</taxon>
        <taxon>Archelosauria</taxon>
        <taxon>Testudinata</taxon>
        <taxon>Testudines</taxon>
        <taxon>Pleurodira</taxon>
        <taxon>Pelomedusidae</taxon>
        <taxon>Pelusios</taxon>
    </lineage>
</organism>
<accession>A0A8C8SW10</accession>
<dbReference type="InterPro" id="IPR048349">
    <property type="entry name" value="CCDC22_N"/>
</dbReference>
<reference evidence="6" key="2">
    <citation type="submission" date="2025-09" db="UniProtKB">
        <authorList>
            <consortium name="Ensembl"/>
        </authorList>
    </citation>
    <scope>IDENTIFICATION</scope>
</reference>
<keyword evidence="7" id="KW-1185">Reference proteome</keyword>
<feature type="coiled-coil region" evidence="3">
    <location>
        <begin position="339"/>
        <end position="366"/>
    </location>
</feature>
<evidence type="ECO:0000259" key="5">
    <source>
        <dbReference type="Pfam" id="PF21674"/>
    </source>
</evidence>
<dbReference type="Proteomes" id="UP000694393">
    <property type="component" value="Unplaced"/>
</dbReference>
<dbReference type="InterPro" id="IPR008530">
    <property type="entry name" value="CCDC22"/>
</dbReference>
<evidence type="ECO:0000313" key="7">
    <source>
        <dbReference type="Proteomes" id="UP000694393"/>
    </source>
</evidence>
<proteinExistence type="inferred from homology"/>
<feature type="domain" description="CCDC22 coiled-coil" evidence="4">
    <location>
        <begin position="128"/>
        <end position="601"/>
    </location>
</feature>
<name>A0A8C8SW10_9SAUR</name>
<dbReference type="Pfam" id="PF05667">
    <property type="entry name" value="CCDC22_CC"/>
    <property type="match status" value="1"/>
</dbReference>
<evidence type="ECO:0000256" key="3">
    <source>
        <dbReference type="SAM" id="Coils"/>
    </source>
</evidence>
<evidence type="ECO:0000259" key="4">
    <source>
        <dbReference type="Pfam" id="PF05667"/>
    </source>
</evidence>
<protein>
    <recommendedName>
        <fullName evidence="2">Coiled-coil domain-containing protein 22</fullName>
    </recommendedName>
</protein>
<evidence type="ECO:0000256" key="1">
    <source>
        <dbReference type="ARBA" id="ARBA00006438"/>
    </source>
</evidence>
<dbReference type="InterPro" id="IPR048348">
    <property type="entry name" value="CCDC22_CC"/>
</dbReference>